<feature type="compositionally biased region" description="Basic residues" evidence="1">
    <location>
        <begin position="30"/>
        <end position="40"/>
    </location>
</feature>
<name>A0A8J2KXA2_9HEXA</name>
<evidence type="ECO:0000313" key="2">
    <source>
        <dbReference type="EMBL" id="CAG7825084.1"/>
    </source>
</evidence>
<comment type="caution">
    <text evidence="2">The sequence shown here is derived from an EMBL/GenBank/DDBJ whole genome shotgun (WGS) entry which is preliminary data.</text>
</comment>
<evidence type="ECO:0000313" key="3">
    <source>
        <dbReference type="Proteomes" id="UP000708208"/>
    </source>
</evidence>
<protein>
    <submittedName>
        <fullName evidence="2">Uncharacterized protein</fullName>
    </submittedName>
</protein>
<organism evidence="2 3">
    <name type="scientific">Allacma fusca</name>
    <dbReference type="NCBI Taxonomy" id="39272"/>
    <lineage>
        <taxon>Eukaryota</taxon>
        <taxon>Metazoa</taxon>
        <taxon>Ecdysozoa</taxon>
        <taxon>Arthropoda</taxon>
        <taxon>Hexapoda</taxon>
        <taxon>Collembola</taxon>
        <taxon>Symphypleona</taxon>
        <taxon>Sminthuridae</taxon>
        <taxon>Allacma</taxon>
    </lineage>
</organism>
<accession>A0A8J2KXA2</accession>
<feature type="compositionally biased region" description="Polar residues" evidence="1">
    <location>
        <begin position="62"/>
        <end position="79"/>
    </location>
</feature>
<keyword evidence="3" id="KW-1185">Reference proteome</keyword>
<feature type="non-terminal residue" evidence="2">
    <location>
        <position position="1"/>
    </location>
</feature>
<gene>
    <name evidence="2" type="ORF">AFUS01_LOCUS35209</name>
</gene>
<proteinExistence type="predicted"/>
<evidence type="ECO:0000256" key="1">
    <source>
        <dbReference type="SAM" id="MobiDB-lite"/>
    </source>
</evidence>
<reference evidence="2" key="1">
    <citation type="submission" date="2021-06" db="EMBL/GenBank/DDBJ databases">
        <authorList>
            <person name="Hodson N. C."/>
            <person name="Mongue J. A."/>
            <person name="Jaron S. K."/>
        </authorList>
    </citation>
    <scope>NUCLEOTIDE SEQUENCE</scope>
</reference>
<feature type="compositionally biased region" description="Basic and acidic residues" evidence="1">
    <location>
        <begin position="104"/>
        <end position="120"/>
    </location>
</feature>
<feature type="compositionally biased region" description="Polar residues" evidence="1">
    <location>
        <begin position="87"/>
        <end position="103"/>
    </location>
</feature>
<dbReference type="Proteomes" id="UP000708208">
    <property type="component" value="Unassembled WGS sequence"/>
</dbReference>
<feature type="region of interest" description="Disordered" evidence="1">
    <location>
        <begin position="62"/>
        <end position="120"/>
    </location>
</feature>
<feature type="compositionally biased region" description="Basic and acidic residues" evidence="1">
    <location>
        <begin position="8"/>
        <end position="28"/>
    </location>
</feature>
<dbReference type="AlphaFoldDB" id="A0A8J2KXA2"/>
<sequence>MELECDALADKAAEDARVNKTTMKEPKSKPTPRKVSKRRAGSNTTAANILTILKERTTIVTAARNNPNTGSHSTANQNDEPSEDQLESQAGCSTSLQNSADSSRNVKGDVSHHHSAADAS</sequence>
<dbReference type="EMBL" id="CAJVCH010534906">
    <property type="protein sequence ID" value="CAG7825084.1"/>
    <property type="molecule type" value="Genomic_DNA"/>
</dbReference>
<feature type="region of interest" description="Disordered" evidence="1">
    <location>
        <begin position="1"/>
        <end position="49"/>
    </location>
</feature>